<protein>
    <submittedName>
        <fullName evidence="1">Uncharacterized protein</fullName>
    </submittedName>
</protein>
<proteinExistence type="predicted"/>
<reference evidence="1 2" key="1">
    <citation type="submission" date="2018-12" db="EMBL/GenBank/DDBJ databases">
        <title>The genome of Variovorax gossypii DSM 100435.</title>
        <authorList>
            <person name="Gao J."/>
            <person name="Sun J."/>
        </authorList>
    </citation>
    <scope>NUCLEOTIDE SEQUENCE [LARGE SCALE GENOMIC DNA]</scope>
    <source>
        <strain evidence="1 2">DSM 100435</strain>
    </source>
</reference>
<dbReference type="AlphaFoldDB" id="A0A431TII9"/>
<evidence type="ECO:0000313" key="1">
    <source>
        <dbReference type="EMBL" id="RTQ32510.1"/>
    </source>
</evidence>
<name>A0A431TII9_9BURK</name>
<accession>A0A431TII9</accession>
<gene>
    <name evidence="1" type="ORF">EJP69_21430</name>
</gene>
<keyword evidence="2" id="KW-1185">Reference proteome</keyword>
<dbReference type="OrthoDB" id="8858964at2"/>
<dbReference type="EMBL" id="RXOE01000006">
    <property type="protein sequence ID" value="RTQ32510.1"/>
    <property type="molecule type" value="Genomic_DNA"/>
</dbReference>
<sequence length="84" mass="9073">MAGITRWSHECSSCRLESARRATRRGRPHYAGRFAASLRCSRFAGSRRTRFAQTAASPCPRNAALLGGTEEATAPCHPPGSVVE</sequence>
<evidence type="ECO:0000313" key="2">
    <source>
        <dbReference type="Proteomes" id="UP000267418"/>
    </source>
</evidence>
<comment type="caution">
    <text evidence="1">The sequence shown here is derived from an EMBL/GenBank/DDBJ whole genome shotgun (WGS) entry which is preliminary data.</text>
</comment>
<organism evidence="1 2">
    <name type="scientific">Variovorax gossypii</name>
    <dbReference type="NCBI Taxonomy" id="1679495"/>
    <lineage>
        <taxon>Bacteria</taxon>
        <taxon>Pseudomonadati</taxon>
        <taxon>Pseudomonadota</taxon>
        <taxon>Betaproteobacteria</taxon>
        <taxon>Burkholderiales</taxon>
        <taxon>Comamonadaceae</taxon>
        <taxon>Variovorax</taxon>
    </lineage>
</organism>
<dbReference type="Proteomes" id="UP000267418">
    <property type="component" value="Unassembled WGS sequence"/>
</dbReference>